<keyword evidence="2" id="KW-0540">Nuclease</keyword>
<dbReference type="SUPFAM" id="SSF48537">
    <property type="entry name" value="Phospholipase C/P1 nuclease"/>
    <property type="match status" value="1"/>
</dbReference>
<dbReference type="GO" id="GO:0003676">
    <property type="term" value="F:nucleic acid binding"/>
    <property type="evidence" value="ECO:0007669"/>
    <property type="project" value="InterPro"/>
</dbReference>
<dbReference type="PROSITE" id="PS51257">
    <property type="entry name" value="PROKAR_LIPOPROTEIN"/>
    <property type="match status" value="1"/>
</dbReference>
<dbReference type="GO" id="GO:0004519">
    <property type="term" value="F:endonuclease activity"/>
    <property type="evidence" value="ECO:0007669"/>
    <property type="project" value="UniProtKB-KW"/>
</dbReference>
<proteinExistence type="inferred from homology"/>
<evidence type="ECO:0000256" key="4">
    <source>
        <dbReference type="ARBA" id="ARBA00022759"/>
    </source>
</evidence>
<gene>
    <name evidence="9" type="ORF">MSAN_00079600</name>
</gene>
<feature type="chain" id="PRO_5034637225" description="Phospholipase C/P1 nuclease" evidence="8">
    <location>
        <begin position="22"/>
        <end position="423"/>
    </location>
</feature>
<dbReference type="Pfam" id="PF02265">
    <property type="entry name" value="S1-P1_nuclease"/>
    <property type="match status" value="1"/>
</dbReference>
<dbReference type="GO" id="GO:0006308">
    <property type="term" value="P:DNA catabolic process"/>
    <property type="evidence" value="ECO:0007669"/>
    <property type="project" value="InterPro"/>
</dbReference>
<dbReference type="InterPro" id="IPR008947">
    <property type="entry name" value="PLipase_C/P1_nuclease_dom_sf"/>
</dbReference>
<name>A0A8H6ZCV5_9AGAR</name>
<dbReference type="OrthoDB" id="441446at2759"/>
<dbReference type="GO" id="GO:0016788">
    <property type="term" value="F:hydrolase activity, acting on ester bonds"/>
    <property type="evidence" value="ECO:0007669"/>
    <property type="project" value="InterPro"/>
</dbReference>
<dbReference type="CDD" id="cd11010">
    <property type="entry name" value="S1-P1_nuclease"/>
    <property type="match status" value="1"/>
</dbReference>
<evidence type="ECO:0000313" key="9">
    <source>
        <dbReference type="EMBL" id="KAF7376628.1"/>
    </source>
</evidence>
<sequence>MLSRVVTAAVVLAGCTTSAFAWGAAGHEIAATIAQIHLHPSVFPKMCEILNYTSTNPNEPQCHLAPVATWADKLRYKMRWSGPLHYIGAVEDHPSQTCAFPGPRGWQGKYGGNVLGAIRNVTNILEDSVYYSEAGRMNFHSDEMENEALKFLIHFMGDMHMPLHLTGRDRGGNSQKVLFSHRQTNLHSLWDGLLIAKALRSVPRKYNHPLPAPKIEYALRGTIYDSYVRMIMWEGVLGKWEHEVPGWLTCPSTTRSRSISLAFPTSLAAFWEQTLLVWNRITGGGVMDTDDDLICPYYWATPIHALNCELVWPKALDEPPYNNHTRLVNADAHQHQCGSESPANELAQVDSVGRFIGGAPGGPYLELDTPQYSGVITKQWIIEKLLAQAGIRLAGVLNYLFADIEDPEEAKLWRSGQGLRIHV</sequence>
<dbReference type="PANTHER" id="PTHR33146:SF29">
    <property type="entry name" value="S1_P1 NUCLEASE"/>
    <property type="match status" value="1"/>
</dbReference>
<protein>
    <recommendedName>
        <fullName evidence="11">Phospholipase C/P1 nuclease</fullName>
    </recommendedName>
</protein>
<reference evidence="9" key="1">
    <citation type="submission" date="2020-05" db="EMBL/GenBank/DDBJ databases">
        <title>Mycena genomes resolve the evolution of fungal bioluminescence.</title>
        <authorList>
            <person name="Tsai I.J."/>
        </authorList>
    </citation>
    <scope>NUCLEOTIDE SEQUENCE</scope>
    <source>
        <strain evidence="9">160909Yilan</strain>
    </source>
</reference>
<feature type="signal peptide" evidence="8">
    <location>
        <begin position="1"/>
        <end position="21"/>
    </location>
</feature>
<dbReference type="Gene3D" id="1.10.575.10">
    <property type="entry name" value="P1 Nuclease"/>
    <property type="match status" value="1"/>
</dbReference>
<dbReference type="InterPro" id="IPR003154">
    <property type="entry name" value="S1/P1nuclease"/>
</dbReference>
<dbReference type="GO" id="GO:0046872">
    <property type="term" value="F:metal ion binding"/>
    <property type="evidence" value="ECO:0007669"/>
    <property type="project" value="UniProtKB-KW"/>
</dbReference>
<organism evidence="9 10">
    <name type="scientific">Mycena sanguinolenta</name>
    <dbReference type="NCBI Taxonomy" id="230812"/>
    <lineage>
        <taxon>Eukaryota</taxon>
        <taxon>Fungi</taxon>
        <taxon>Dikarya</taxon>
        <taxon>Basidiomycota</taxon>
        <taxon>Agaricomycotina</taxon>
        <taxon>Agaricomycetes</taxon>
        <taxon>Agaricomycetidae</taxon>
        <taxon>Agaricales</taxon>
        <taxon>Marasmiineae</taxon>
        <taxon>Mycenaceae</taxon>
        <taxon>Mycena</taxon>
    </lineage>
</organism>
<evidence type="ECO:0000256" key="6">
    <source>
        <dbReference type="ARBA" id="ARBA00023157"/>
    </source>
</evidence>
<evidence type="ECO:0000256" key="2">
    <source>
        <dbReference type="ARBA" id="ARBA00022722"/>
    </source>
</evidence>
<evidence type="ECO:0000313" key="10">
    <source>
        <dbReference type="Proteomes" id="UP000623467"/>
    </source>
</evidence>
<keyword evidence="7" id="KW-0325">Glycoprotein</keyword>
<accession>A0A8H6ZCV5</accession>
<dbReference type="PANTHER" id="PTHR33146">
    <property type="entry name" value="ENDONUCLEASE 4"/>
    <property type="match status" value="1"/>
</dbReference>
<keyword evidence="6" id="KW-1015">Disulfide bond</keyword>
<dbReference type="EMBL" id="JACAZH010000001">
    <property type="protein sequence ID" value="KAF7376628.1"/>
    <property type="molecule type" value="Genomic_DNA"/>
</dbReference>
<keyword evidence="10" id="KW-1185">Reference proteome</keyword>
<dbReference type="Proteomes" id="UP000623467">
    <property type="component" value="Unassembled WGS sequence"/>
</dbReference>
<comment type="caution">
    <text evidence="9">The sequence shown here is derived from an EMBL/GenBank/DDBJ whole genome shotgun (WGS) entry which is preliminary data.</text>
</comment>
<keyword evidence="8" id="KW-0732">Signal</keyword>
<keyword evidence="5" id="KW-0378">Hydrolase</keyword>
<evidence type="ECO:0000256" key="7">
    <source>
        <dbReference type="ARBA" id="ARBA00023180"/>
    </source>
</evidence>
<dbReference type="AlphaFoldDB" id="A0A8H6ZCV5"/>
<evidence type="ECO:0000256" key="8">
    <source>
        <dbReference type="SAM" id="SignalP"/>
    </source>
</evidence>
<evidence type="ECO:0008006" key="11">
    <source>
        <dbReference type="Google" id="ProtNLM"/>
    </source>
</evidence>
<comment type="similarity">
    <text evidence="1">Belongs to the nuclease type I family.</text>
</comment>
<keyword evidence="3" id="KW-0479">Metal-binding</keyword>
<evidence type="ECO:0000256" key="3">
    <source>
        <dbReference type="ARBA" id="ARBA00022723"/>
    </source>
</evidence>
<evidence type="ECO:0000256" key="5">
    <source>
        <dbReference type="ARBA" id="ARBA00022801"/>
    </source>
</evidence>
<keyword evidence="4" id="KW-0255">Endonuclease</keyword>
<evidence type="ECO:0000256" key="1">
    <source>
        <dbReference type="ARBA" id="ARBA00009547"/>
    </source>
</evidence>